<evidence type="ECO:0000313" key="2">
    <source>
        <dbReference type="Proteomes" id="UP001291623"/>
    </source>
</evidence>
<keyword evidence="2" id="KW-1185">Reference proteome</keyword>
<dbReference type="Proteomes" id="UP001291623">
    <property type="component" value="Unassembled WGS sequence"/>
</dbReference>
<comment type="caution">
    <text evidence="1">The sequence shown here is derived from an EMBL/GenBank/DDBJ whole genome shotgun (WGS) entry which is preliminary data.</text>
</comment>
<dbReference type="EMBL" id="JAVYJV010000011">
    <property type="protein sequence ID" value="KAK4359578.1"/>
    <property type="molecule type" value="Genomic_DNA"/>
</dbReference>
<name>A0AAE1RX78_9SOLA</name>
<proteinExistence type="predicted"/>
<organism evidence="1 2">
    <name type="scientific">Anisodus tanguticus</name>
    <dbReference type="NCBI Taxonomy" id="243964"/>
    <lineage>
        <taxon>Eukaryota</taxon>
        <taxon>Viridiplantae</taxon>
        <taxon>Streptophyta</taxon>
        <taxon>Embryophyta</taxon>
        <taxon>Tracheophyta</taxon>
        <taxon>Spermatophyta</taxon>
        <taxon>Magnoliopsida</taxon>
        <taxon>eudicotyledons</taxon>
        <taxon>Gunneridae</taxon>
        <taxon>Pentapetalae</taxon>
        <taxon>asterids</taxon>
        <taxon>lamiids</taxon>
        <taxon>Solanales</taxon>
        <taxon>Solanaceae</taxon>
        <taxon>Solanoideae</taxon>
        <taxon>Hyoscyameae</taxon>
        <taxon>Anisodus</taxon>
    </lineage>
</organism>
<evidence type="ECO:0000313" key="1">
    <source>
        <dbReference type="EMBL" id="KAK4359578.1"/>
    </source>
</evidence>
<reference evidence="1" key="1">
    <citation type="submission" date="2023-12" db="EMBL/GenBank/DDBJ databases">
        <title>Genome assembly of Anisodus tanguticus.</title>
        <authorList>
            <person name="Wang Y.-J."/>
        </authorList>
    </citation>
    <scope>NUCLEOTIDE SEQUENCE</scope>
    <source>
        <strain evidence="1">KB-2021</strain>
        <tissue evidence="1">Leaf</tissue>
    </source>
</reference>
<protein>
    <submittedName>
        <fullName evidence="1">Uncharacterized protein</fullName>
    </submittedName>
</protein>
<sequence>MAEEEGQVPSPPTCNKSSLLAQTFVSNCVMILPSLAAGKLVAQTNAPLNEMKLYHDTWPR</sequence>
<gene>
    <name evidence="1" type="ORF">RND71_021807</name>
</gene>
<accession>A0AAE1RX78</accession>
<dbReference type="AlphaFoldDB" id="A0AAE1RX78"/>